<dbReference type="EMBL" id="CP062983">
    <property type="protein sequence ID" value="QPC80854.1"/>
    <property type="molecule type" value="Genomic_DNA"/>
</dbReference>
<dbReference type="SUPFAM" id="SSF54814">
    <property type="entry name" value="Prokaryotic type KH domain (KH-domain type II)"/>
    <property type="match status" value="1"/>
</dbReference>
<evidence type="ECO:0000313" key="5">
    <source>
        <dbReference type="Proteomes" id="UP000594468"/>
    </source>
</evidence>
<dbReference type="GO" id="GO:0003723">
    <property type="term" value="F:RNA binding"/>
    <property type="evidence" value="ECO:0007669"/>
    <property type="project" value="UniProtKB-UniRule"/>
</dbReference>
<reference evidence="4 5" key="1">
    <citation type="submission" date="2020-02" db="EMBL/GenBank/DDBJ databases">
        <authorList>
            <person name="Zheng R.K."/>
            <person name="Sun C.M."/>
        </authorList>
    </citation>
    <scope>NUCLEOTIDE SEQUENCE [LARGE SCALE GENOMIC DNA]</scope>
    <source>
        <strain evidence="5">rifampicinis</strain>
    </source>
</reference>
<dbReference type="Gene3D" id="3.30.300.20">
    <property type="match status" value="1"/>
</dbReference>
<dbReference type="GO" id="GO:0009252">
    <property type="term" value="P:peptidoglycan biosynthetic process"/>
    <property type="evidence" value="ECO:0007669"/>
    <property type="project" value="UniProtKB-UniRule"/>
</dbReference>
<comment type="function">
    <text evidence="3">A probable RNA chaperone. Forms a complex with KhpB which binds to cellular RNA and controls its expression. Plays a role in peptidoglycan (PG) homeostasis and cell length regulation.</text>
</comment>
<keyword evidence="3" id="KW-0143">Chaperone</keyword>
<keyword evidence="2 3" id="KW-0694">RNA-binding</keyword>
<evidence type="ECO:0000256" key="3">
    <source>
        <dbReference type="HAMAP-Rule" id="MF_00088"/>
    </source>
</evidence>
<evidence type="ECO:0000256" key="1">
    <source>
        <dbReference type="ARBA" id="ARBA00022490"/>
    </source>
</evidence>
<evidence type="ECO:0000313" key="4">
    <source>
        <dbReference type="EMBL" id="QPC80854.1"/>
    </source>
</evidence>
<comment type="subunit">
    <text evidence="3">Forms a complex with KhpB.</text>
</comment>
<protein>
    <recommendedName>
        <fullName evidence="3">RNA-binding protein KhpA</fullName>
    </recommendedName>
    <alternativeName>
        <fullName evidence="3">KH-domain protein A</fullName>
    </alternativeName>
</protein>
<dbReference type="HAMAP" id="MF_00088">
    <property type="entry name" value="KhpA"/>
    <property type="match status" value="1"/>
</dbReference>
<dbReference type="GO" id="GO:0008360">
    <property type="term" value="P:regulation of cell shape"/>
    <property type="evidence" value="ECO:0007669"/>
    <property type="project" value="UniProtKB-KW"/>
</dbReference>
<dbReference type="KEGG" id="pmet:G4Y79_14175"/>
<dbReference type="Proteomes" id="UP000594468">
    <property type="component" value="Chromosome"/>
</dbReference>
<dbReference type="InterPro" id="IPR009019">
    <property type="entry name" value="KH_sf_prok-type"/>
</dbReference>
<dbReference type="CDD" id="cd22533">
    <property type="entry name" value="KH-II_YlqC-like"/>
    <property type="match status" value="1"/>
</dbReference>
<comment type="subcellular location">
    <subcellularLocation>
        <location evidence="3">Cytoplasm</location>
    </subcellularLocation>
</comment>
<organism evidence="4 5">
    <name type="scientific">Phototrophicus methaneseepsis</name>
    <dbReference type="NCBI Taxonomy" id="2710758"/>
    <lineage>
        <taxon>Bacteria</taxon>
        <taxon>Bacillati</taxon>
        <taxon>Chloroflexota</taxon>
        <taxon>Candidatus Thermofontia</taxon>
        <taxon>Phototrophicales</taxon>
        <taxon>Phototrophicaceae</taxon>
        <taxon>Phototrophicus</taxon>
    </lineage>
</organism>
<gene>
    <name evidence="3" type="primary">khpA</name>
    <name evidence="4" type="ORF">G4Y79_14175</name>
</gene>
<dbReference type="GO" id="GO:0071555">
    <property type="term" value="P:cell wall organization"/>
    <property type="evidence" value="ECO:0007669"/>
    <property type="project" value="UniProtKB-KW"/>
</dbReference>
<dbReference type="InterPro" id="IPR020627">
    <property type="entry name" value="KhpA"/>
</dbReference>
<dbReference type="AlphaFoldDB" id="A0A7S8E5W3"/>
<keyword evidence="3" id="KW-0133">Cell shape</keyword>
<dbReference type="GO" id="GO:0005737">
    <property type="term" value="C:cytoplasm"/>
    <property type="evidence" value="ECO:0007669"/>
    <property type="project" value="UniProtKB-SubCell"/>
</dbReference>
<comment type="similarity">
    <text evidence="3">Belongs to the KhpA RNA-binding protein family.</text>
</comment>
<proteinExistence type="inferred from homology"/>
<dbReference type="PANTHER" id="PTHR34654">
    <property type="entry name" value="UPF0109 PROTEIN SCO5592"/>
    <property type="match status" value="1"/>
</dbReference>
<evidence type="ECO:0000256" key="2">
    <source>
        <dbReference type="ARBA" id="ARBA00022884"/>
    </source>
</evidence>
<dbReference type="InterPro" id="IPR015946">
    <property type="entry name" value="KH_dom-like_a/b"/>
</dbReference>
<sequence>MEEELIRYIAENLVNDPSAVKVNRREAGRTTILELNVAQDDMGRVIGKSGRVANAMRTLLRASADNQRGGRIVLEIE</sequence>
<keyword evidence="1 3" id="KW-0963">Cytoplasm</keyword>
<name>A0A7S8E5W3_9CHLR</name>
<keyword evidence="5" id="KW-1185">Reference proteome</keyword>
<dbReference type="Pfam" id="PF13083">
    <property type="entry name" value="KH_KhpA-B"/>
    <property type="match status" value="1"/>
</dbReference>
<dbReference type="RefSeq" id="WP_195168929.1">
    <property type="nucleotide sequence ID" value="NZ_CP062983.1"/>
</dbReference>
<keyword evidence="3" id="KW-0961">Cell wall biogenesis/degradation</keyword>
<accession>A0A7S8E5W3</accession>
<dbReference type="PANTHER" id="PTHR34654:SF1">
    <property type="entry name" value="RNA-BINDING PROTEIN KHPA"/>
    <property type="match status" value="1"/>
</dbReference>